<evidence type="ECO:0000313" key="2">
    <source>
        <dbReference type="Proteomes" id="UP000199706"/>
    </source>
</evidence>
<dbReference type="RefSeq" id="WP_090683147.1">
    <property type="nucleotide sequence ID" value="NZ_CADERL010000022.1"/>
</dbReference>
<proteinExistence type="predicted"/>
<protein>
    <submittedName>
        <fullName evidence="1">Uncharacterized protein</fullName>
    </submittedName>
</protein>
<dbReference type="AlphaFoldDB" id="A0A1G7TPU7"/>
<dbReference type="EMBL" id="FNCJ01000003">
    <property type="protein sequence ID" value="SDG36530.1"/>
    <property type="molecule type" value="Genomic_DNA"/>
</dbReference>
<name>A0A1G7TPU7_9BURK</name>
<accession>A0A1G7TPU7</accession>
<gene>
    <name evidence="1" type="ORF">SAMN05216466_10386</name>
</gene>
<reference evidence="1 2" key="1">
    <citation type="submission" date="2016-10" db="EMBL/GenBank/DDBJ databases">
        <authorList>
            <person name="de Groot N.N."/>
        </authorList>
    </citation>
    <scope>NUCLEOTIDE SEQUENCE [LARGE SCALE GENOMIC DNA]</scope>
    <source>
        <strain evidence="1 2">LMG 2247</strain>
    </source>
</reference>
<sequence>MYNYIIAAHGGADYSQSTDVLPSVTVAFYQPFGVTMDNQVGLDLQSAIANPEHPNAANVIHHNREKARWMGHQQGHSFPPGLNLSGEARTFKSGIVCANTHEVVMSLPPTTLITLSYAIRLIRSHADQTFTPGCSVLVHCLFCL</sequence>
<dbReference type="OrthoDB" id="5186070at2"/>
<dbReference type="Proteomes" id="UP000199706">
    <property type="component" value="Unassembled WGS sequence"/>
</dbReference>
<evidence type="ECO:0000313" key="1">
    <source>
        <dbReference type="EMBL" id="SDG36530.1"/>
    </source>
</evidence>
<organism evidence="1 2">
    <name type="scientific">Paraburkholderia phenazinium</name>
    <dbReference type="NCBI Taxonomy" id="60549"/>
    <lineage>
        <taxon>Bacteria</taxon>
        <taxon>Pseudomonadati</taxon>
        <taxon>Pseudomonadota</taxon>
        <taxon>Betaproteobacteria</taxon>
        <taxon>Burkholderiales</taxon>
        <taxon>Burkholderiaceae</taxon>
        <taxon>Paraburkholderia</taxon>
    </lineage>
</organism>